<sequence length="369" mass="38568">MSIPQQYSPLPSVAASLVQGRDAVQALLDHVEGTPSPADPVTASLAWVRRAVATAPPAAVWAVTVRDGAAWGLAVLQDTRERAARHGQDGTRTDLLSGGGGYRSGVLTSPGARGAQDFARAALALAGPLGAALADGADRRGTDLALTGLPDTPAVRALAVAAGAQVGAELPVPVVERPAPGAHLVSAGMRKNLRKNANRLATDGVTAELVLSRDPDVFAATLPEIEAAYRDRDAAHGLACPLDTPAGRRTWLDRLAALGEVDRRELATLRLDGDLAAYVVGVPGQGRYGVFEGRFVTRWARYSPGRVLEHAVLQHAFADPTTQVVDWMTGVAPETLLTVSRFEPRVGVHRPVAGDARRPLVAAQPASAR</sequence>
<keyword evidence="3" id="KW-1185">Reference proteome</keyword>
<dbReference type="Pfam" id="PF13480">
    <property type="entry name" value="Acetyltransf_6"/>
    <property type="match status" value="1"/>
</dbReference>
<evidence type="ECO:0000259" key="1">
    <source>
        <dbReference type="Pfam" id="PF13480"/>
    </source>
</evidence>
<evidence type="ECO:0000313" key="2">
    <source>
        <dbReference type="EMBL" id="MEW9265571.1"/>
    </source>
</evidence>
<evidence type="ECO:0000313" key="3">
    <source>
        <dbReference type="Proteomes" id="UP001555826"/>
    </source>
</evidence>
<dbReference type="InterPro" id="IPR016181">
    <property type="entry name" value="Acyl_CoA_acyltransferase"/>
</dbReference>
<dbReference type="InterPro" id="IPR038740">
    <property type="entry name" value="BioF2-like_GNAT_dom"/>
</dbReference>
<gene>
    <name evidence="2" type="ORF">AB1207_12500</name>
</gene>
<keyword evidence="2" id="KW-0808">Transferase</keyword>
<dbReference type="SUPFAM" id="SSF55729">
    <property type="entry name" value="Acyl-CoA N-acyltransferases (Nat)"/>
    <property type="match status" value="1"/>
</dbReference>
<organism evidence="2 3">
    <name type="scientific">Kineococcus endophyticus</name>
    <dbReference type="NCBI Taxonomy" id="1181883"/>
    <lineage>
        <taxon>Bacteria</taxon>
        <taxon>Bacillati</taxon>
        <taxon>Actinomycetota</taxon>
        <taxon>Actinomycetes</taxon>
        <taxon>Kineosporiales</taxon>
        <taxon>Kineosporiaceae</taxon>
        <taxon>Kineococcus</taxon>
    </lineage>
</organism>
<dbReference type="GO" id="GO:0016746">
    <property type="term" value="F:acyltransferase activity"/>
    <property type="evidence" value="ECO:0007669"/>
    <property type="project" value="UniProtKB-KW"/>
</dbReference>
<dbReference type="EC" id="2.3.1.-" evidence="2"/>
<protein>
    <submittedName>
        <fullName evidence="2">GNAT family N-acetyltransferase</fullName>
        <ecNumber evidence="2">2.3.1.-</ecNumber>
    </submittedName>
</protein>
<keyword evidence="2" id="KW-0012">Acyltransferase</keyword>
<accession>A0ABV3P7G7</accession>
<dbReference type="Proteomes" id="UP001555826">
    <property type="component" value="Unassembled WGS sequence"/>
</dbReference>
<dbReference type="RefSeq" id="WP_367638704.1">
    <property type="nucleotide sequence ID" value="NZ_JBFNQN010000008.1"/>
</dbReference>
<dbReference type="EMBL" id="JBFNQN010000008">
    <property type="protein sequence ID" value="MEW9265571.1"/>
    <property type="molecule type" value="Genomic_DNA"/>
</dbReference>
<proteinExistence type="predicted"/>
<reference evidence="2 3" key="1">
    <citation type="submission" date="2024-07" db="EMBL/GenBank/DDBJ databases">
        <authorList>
            <person name="Thanompreechachai J."/>
            <person name="Duangmal K."/>
        </authorList>
    </citation>
    <scope>NUCLEOTIDE SEQUENCE [LARGE SCALE GENOMIC DNA]</scope>
    <source>
        <strain evidence="2 3">KCTC 19886</strain>
    </source>
</reference>
<comment type="caution">
    <text evidence="2">The sequence shown here is derived from an EMBL/GenBank/DDBJ whole genome shotgun (WGS) entry which is preliminary data.</text>
</comment>
<name>A0ABV3P7G7_9ACTN</name>
<feature type="domain" description="BioF2-like acetyltransferase" evidence="1">
    <location>
        <begin position="189"/>
        <end position="332"/>
    </location>
</feature>